<reference evidence="2" key="1">
    <citation type="submission" date="2022-08" db="EMBL/GenBank/DDBJ databases">
        <title>Alicyclobacillus fastidiosus DSM 17978, complete genome.</title>
        <authorList>
            <person name="Wang Q."/>
            <person name="Cai R."/>
            <person name="Wang Z."/>
        </authorList>
    </citation>
    <scope>NUCLEOTIDE SEQUENCE</scope>
    <source>
        <strain evidence="2">DSM 17978</strain>
    </source>
</reference>
<dbReference type="RefSeq" id="WP_268006831.1">
    <property type="nucleotide sequence ID" value="NZ_BSUT01000001.1"/>
</dbReference>
<evidence type="ECO:0000313" key="3">
    <source>
        <dbReference type="Proteomes" id="UP001164761"/>
    </source>
</evidence>
<protein>
    <submittedName>
        <fullName evidence="2">Uncharacterized protein</fullName>
    </submittedName>
</protein>
<gene>
    <name evidence="2" type="ORF">NZD89_05915</name>
</gene>
<name>A0ABY6ZJ52_9BACL</name>
<feature type="compositionally biased region" description="Basic and acidic residues" evidence="1">
    <location>
        <begin position="64"/>
        <end position="74"/>
    </location>
</feature>
<evidence type="ECO:0000313" key="2">
    <source>
        <dbReference type="EMBL" id="WAH42953.1"/>
    </source>
</evidence>
<dbReference type="Proteomes" id="UP001164761">
    <property type="component" value="Chromosome"/>
</dbReference>
<dbReference type="EMBL" id="CP104067">
    <property type="protein sequence ID" value="WAH42953.1"/>
    <property type="molecule type" value="Genomic_DNA"/>
</dbReference>
<organism evidence="2 3">
    <name type="scientific">Alicyclobacillus fastidiosus</name>
    <dbReference type="NCBI Taxonomy" id="392011"/>
    <lineage>
        <taxon>Bacteria</taxon>
        <taxon>Bacillati</taxon>
        <taxon>Bacillota</taxon>
        <taxon>Bacilli</taxon>
        <taxon>Bacillales</taxon>
        <taxon>Alicyclobacillaceae</taxon>
        <taxon>Alicyclobacillus</taxon>
    </lineage>
</organism>
<feature type="region of interest" description="Disordered" evidence="1">
    <location>
        <begin position="62"/>
        <end position="90"/>
    </location>
</feature>
<evidence type="ECO:0000256" key="1">
    <source>
        <dbReference type="SAM" id="MobiDB-lite"/>
    </source>
</evidence>
<accession>A0ABY6ZJ52</accession>
<keyword evidence="3" id="KW-1185">Reference proteome</keyword>
<sequence length="144" mass="16073">MTDEDTSRCRLARAHAALDQCDVPCNLDGQMVHRSQAGENRWVPLPFSMLVSPERLAATAVARRTRDGPHDSHLGETSIRAGRQREAPTSGLTTRFEETVTVPDIKGHFEAVEEKAKFEVGDRVWIHSLKQMSVARDMCSVRCS</sequence>
<proteinExistence type="predicted"/>